<keyword evidence="1" id="KW-0472">Membrane</keyword>
<feature type="transmembrane region" description="Helical" evidence="1">
    <location>
        <begin position="31"/>
        <end position="48"/>
    </location>
</feature>
<evidence type="ECO:0000313" key="2">
    <source>
        <dbReference type="EMBL" id="QQG45150.1"/>
    </source>
</evidence>
<dbReference type="AlphaFoldDB" id="A0A7T5RK29"/>
<feature type="transmembrane region" description="Helical" evidence="1">
    <location>
        <begin position="60"/>
        <end position="83"/>
    </location>
</feature>
<organism evidence="2 3">
    <name type="scientific">Candidatus Sungiibacteriota bacterium</name>
    <dbReference type="NCBI Taxonomy" id="2750080"/>
    <lineage>
        <taxon>Bacteria</taxon>
        <taxon>Candidatus Sungiibacteriota</taxon>
    </lineage>
</organism>
<accession>A0A7T5RK29</accession>
<dbReference type="Proteomes" id="UP000595618">
    <property type="component" value="Chromosome"/>
</dbReference>
<keyword evidence="1" id="KW-0812">Transmembrane</keyword>
<proteinExistence type="predicted"/>
<evidence type="ECO:0008006" key="4">
    <source>
        <dbReference type="Google" id="ProtNLM"/>
    </source>
</evidence>
<reference evidence="2 3" key="1">
    <citation type="submission" date="2020-07" db="EMBL/GenBank/DDBJ databases">
        <title>Huge and variable diversity of episymbiotic CPR bacteria and DPANN archaea in groundwater ecosystems.</title>
        <authorList>
            <person name="He C.Y."/>
            <person name="Keren R."/>
            <person name="Whittaker M."/>
            <person name="Farag I.F."/>
            <person name="Doudna J."/>
            <person name="Cate J.H.D."/>
            <person name="Banfield J.F."/>
        </authorList>
    </citation>
    <scope>NUCLEOTIDE SEQUENCE [LARGE SCALE GENOMIC DNA]</scope>
    <source>
        <strain evidence="2">NC_groundwater_541_Ag_S-0.1um_46_50</strain>
    </source>
</reference>
<gene>
    <name evidence="2" type="ORF">HYW89_04090</name>
</gene>
<protein>
    <recommendedName>
        <fullName evidence="4">Rod shape-determining protein MreD</fullName>
    </recommendedName>
</protein>
<evidence type="ECO:0000313" key="3">
    <source>
        <dbReference type="Proteomes" id="UP000595618"/>
    </source>
</evidence>
<sequence>MRNLVVVVTLLFVFFLELTWGSRISFFGIQLPLTLLTIFFWFWTTHLYSRLWMAAFGGLILGSFSLYPPALYVGILAFASFLVEFLREFFLLKLKA</sequence>
<evidence type="ECO:0000256" key="1">
    <source>
        <dbReference type="SAM" id="Phobius"/>
    </source>
</evidence>
<name>A0A7T5RK29_9BACT</name>
<keyword evidence="1" id="KW-1133">Transmembrane helix</keyword>
<dbReference type="EMBL" id="CP066690">
    <property type="protein sequence ID" value="QQG45150.1"/>
    <property type="molecule type" value="Genomic_DNA"/>
</dbReference>